<evidence type="ECO:0000256" key="7">
    <source>
        <dbReference type="ARBA" id="ARBA00025737"/>
    </source>
</evidence>
<dbReference type="InterPro" id="IPR011008">
    <property type="entry name" value="Dimeric_a/b-barrel"/>
</dbReference>
<dbReference type="PANTHER" id="PTHR30521">
    <property type="entry name" value="DEFERROCHELATASE/PEROXIDASE"/>
    <property type="match status" value="1"/>
</dbReference>
<evidence type="ECO:0000256" key="5">
    <source>
        <dbReference type="ARBA" id="ARBA00023002"/>
    </source>
</evidence>
<dbReference type="RefSeq" id="XP_015410352.1">
    <property type="nucleotide sequence ID" value="XM_015548394.1"/>
</dbReference>
<dbReference type="Proteomes" id="UP000037505">
    <property type="component" value="Unassembled WGS sequence"/>
</dbReference>
<evidence type="ECO:0000256" key="6">
    <source>
        <dbReference type="ARBA" id="ARBA00023004"/>
    </source>
</evidence>
<dbReference type="GO" id="GO:0020037">
    <property type="term" value="F:heme binding"/>
    <property type="evidence" value="ECO:0007669"/>
    <property type="project" value="InterPro"/>
</dbReference>
<dbReference type="GO" id="GO:0005829">
    <property type="term" value="C:cytosol"/>
    <property type="evidence" value="ECO:0007669"/>
    <property type="project" value="TreeGrafter"/>
</dbReference>
<evidence type="ECO:0000313" key="11">
    <source>
        <dbReference type="EMBL" id="KNG89429.1"/>
    </source>
</evidence>
<feature type="domain" description="DyP dimeric alpha+beta barrel" evidence="10">
    <location>
        <begin position="14"/>
        <end position="105"/>
    </location>
</feature>
<keyword evidence="3" id="KW-0349">Heme</keyword>
<organism evidence="11 12">
    <name type="scientific">Aspergillus nomiae NRRL (strain ATCC 15546 / NRRL 13137 / CBS 260.88 / M93)</name>
    <dbReference type="NCBI Taxonomy" id="1509407"/>
    <lineage>
        <taxon>Eukaryota</taxon>
        <taxon>Fungi</taxon>
        <taxon>Dikarya</taxon>
        <taxon>Ascomycota</taxon>
        <taxon>Pezizomycotina</taxon>
        <taxon>Eurotiomycetes</taxon>
        <taxon>Eurotiomycetidae</taxon>
        <taxon>Eurotiales</taxon>
        <taxon>Aspergillaceae</taxon>
        <taxon>Aspergillus</taxon>
        <taxon>Aspergillus subgen. Circumdati</taxon>
    </lineage>
</organism>
<feature type="compositionally biased region" description="Basic and acidic residues" evidence="9">
    <location>
        <begin position="399"/>
        <end position="410"/>
    </location>
</feature>
<keyword evidence="5" id="KW-0560">Oxidoreductase</keyword>
<dbReference type="EMBL" id="JNOM01000031">
    <property type="protein sequence ID" value="KNG89429.1"/>
    <property type="molecule type" value="Genomic_DNA"/>
</dbReference>
<evidence type="ECO:0000313" key="12">
    <source>
        <dbReference type="Proteomes" id="UP000037505"/>
    </source>
</evidence>
<dbReference type="NCBIfam" id="TIGR01413">
    <property type="entry name" value="Dyp_perox_fam"/>
    <property type="match status" value="1"/>
</dbReference>
<dbReference type="PANTHER" id="PTHR30521:SF4">
    <property type="entry name" value="DEFERROCHELATASE"/>
    <property type="match status" value="1"/>
</dbReference>
<keyword evidence="12" id="KW-1185">Reference proteome</keyword>
<sequence>MTIKKQKRTVDTDNIQGSIWPRLPKNNESYLFFKITNKERFRQHLRGVLDRGLITTGTECEKYLRDIGEFEEACAYSRRAVPENERLPFTAINIAFTHMGLLKVGDSLEIPLGPSRYVLTSWRSSQVEHPDVEVNYAMALEDDPDEYCRDRLNEGLFEKGMFDDLVYEFADNPETMDPHFRAPPGNETKTGLDRWKWRVDGVFIVAAQSATALRRKIADLEGAFHVGEPDEISMEVAFRKNGNVRPGANRGKEHFGYEDHISQPKIEGLDEPPAEGEPQACPPGYIFLGHQGDPDRRRSPKWAKEGSYLVFRQLDQKVPEFETFLEQKAKEIPGDNYAGENGPEKLGAHMMGRWKSGAPVAKAVDQDDPKLAFDNKFDFRPKKSIKGCPFAAHARKMRPRADKKKDHGTEDDGDDPRYATLPKPGANEAFDIGQMEDASVILRRGITFGPELTEEEKRQKKTLEHRGIYFTCYQSLIRDGFNFLITRWGSNAGFPEHKDKTHADGPGMDPIIRQRLREDHPEDHISLYDGKDASRTVKVDLGVPWVDPRGGEYFFTPSLRALREHFSADIVNAQGQDERPVQDQLPEDPVVRDLREKVEELEQKNRALQNIVRDRVDDIGTLHDQLKEQQELHRQDLEQIKKGTLVGYAGLIRLDFLSKLEDDDLRELKHQIIRALGQLAGDVDWKQWQRIIGDLNTRYGFQLNYGHGGHFEGEHWRKWKEIQYSTSASDYDRTVAFRNRMGQWCNNSKWNAAGGDAGGCALMWLTFVIQLHDVLRVYRPEIF</sequence>
<gene>
    <name evidence="11" type="ORF">ANOM_003137</name>
</gene>
<evidence type="ECO:0000256" key="4">
    <source>
        <dbReference type="ARBA" id="ARBA00022723"/>
    </source>
</evidence>
<dbReference type="Pfam" id="PF21105">
    <property type="entry name" value="DyP_N"/>
    <property type="match status" value="1"/>
</dbReference>
<keyword evidence="8" id="KW-0175">Coiled coil</keyword>
<feature type="region of interest" description="Disordered" evidence="9">
    <location>
        <begin position="392"/>
        <end position="428"/>
    </location>
</feature>
<evidence type="ECO:0000256" key="9">
    <source>
        <dbReference type="SAM" id="MobiDB-lite"/>
    </source>
</evidence>
<evidence type="ECO:0000256" key="3">
    <source>
        <dbReference type="ARBA" id="ARBA00022617"/>
    </source>
</evidence>
<keyword evidence="2" id="KW-0575">Peroxidase</keyword>
<accession>A0A0L1JCH1</accession>
<dbReference type="AlphaFoldDB" id="A0A0L1JCH1"/>
<keyword evidence="6" id="KW-0408">Iron</keyword>
<dbReference type="GeneID" id="26804941"/>
<evidence type="ECO:0000256" key="1">
    <source>
        <dbReference type="ARBA" id="ARBA00001970"/>
    </source>
</evidence>
<comment type="similarity">
    <text evidence="7">Belongs to the DyP-type peroxidase family.</text>
</comment>
<protein>
    <recommendedName>
        <fullName evidence="10">DyP dimeric alpha+beta barrel domain-containing protein</fullName>
    </recommendedName>
</protein>
<dbReference type="STRING" id="1509407.A0A0L1JCH1"/>
<dbReference type="PROSITE" id="PS51404">
    <property type="entry name" value="DYP_PEROXIDASE"/>
    <property type="match status" value="1"/>
</dbReference>
<dbReference type="GO" id="GO:0046872">
    <property type="term" value="F:metal ion binding"/>
    <property type="evidence" value="ECO:0007669"/>
    <property type="project" value="UniProtKB-KW"/>
</dbReference>
<dbReference type="SUPFAM" id="SSF54909">
    <property type="entry name" value="Dimeric alpha+beta barrel"/>
    <property type="match status" value="1"/>
</dbReference>
<dbReference type="InterPro" id="IPR006314">
    <property type="entry name" value="Dyp_peroxidase"/>
</dbReference>
<keyword evidence="4" id="KW-0479">Metal-binding</keyword>
<dbReference type="OrthoDB" id="3207336at2759"/>
<dbReference type="InterPro" id="IPR049509">
    <property type="entry name" value="DyP_N"/>
</dbReference>
<proteinExistence type="inferred from homology"/>
<reference evidence="11 12" key="1">
    <citation type="submission" date="2014-06" db="EMBL/GenBank/DDBJ databases">
        <title>The Genome of the Aflatoxigenic Filamentous Fungus Aspergillus nomius.</title>
        <authorList>
            <person name="Moore M.G."/>
            <person name="Shannon B.M."/>
            <person name="Brian M.M."/>
        </authorList>
    </citation>
    <scope>NUCLEOTIDE SEQUENCE [LARGE SCALE GENOMIC DNA]</scope>
    <source>
        <strain evidence="11 12">NRRL 13137</strain>
    </source>
</reference>
<feature type="coiled-coil region" evidence="8">
    <location>
        <begin position="591"/>
        <end position="618"/>
    </location>
</feature>
<evidence type="ECO:0000259" key="10">
    <source>
        <dbReference type="Pfam" id="PF21105"/>
    </source>
</evidence>
<comment type="cofactor">
    <cofactor evidence="1">
        <name>heme b</name>
        <dbReference type="ChEBI" id="CHEBI:60344"/>
    </cofactor>
</comment>
<evidence type="ECO:0000256" key="8">
    <source>
        <dbReference type="SAM" id="Coils"/>
    </source>
</evidence>
<evidence type="ECO:0000256" key="2">
    <source>
        <dbReference type="ARBA" id="ARBA00022559"/>
    </source>
</evidence>
<dbReference type="GO" id="GO:0004601">
    <property type="term" value="F:peroxidase activity"/>
    <property type="evidence" value="ECO:0007669"/>
    <property type="project" value="UniProtKB-KW"/>
</dbReference>
<comment type="caution">
    <text evidence="11">The sequence shown here is derived from an EMBL/GenBank/DDBJ whole genome shotgun (WGS) entry which is preliminary data.</text>
</comment>
<name>A0A0L1JCH1_ASPN3</name>